<dbReference type="PROSITE" id="PS00062">
    <property type="entry name" value="ALDOKETO_REDUCTASE_2"/>
    <property type="match status" value="1"/>
</dbReference>
<comment type="similarity">
    <text evidence="2">Belongs to the aldo/keto reductase family. Aldo/keto reductase 2 subfamily.</text>
</comment>
<accession>A0A0B8N394</accession>
<dbReference type="CDD" id="cd19075">
    <property type="entry name" value="AKR_AKR7A1-5"/>
    <property type="match status" value="1"/>
</dbReference>
<feature type="domain" description="NADP-dependent oxidoreductase" evidence="3">
    <location>
        <begin position="5"/>
        <end position="306"/>
    </location>
</feature>
<evidence type="ECO:0000313" key="5">
    <source>
        <dbReference type="Proteomes" id="UP000053095"/>
    </source>
</evidence>
<dbReference type="InterPro" id="IPR050523">
    <property type="entry name" value="AKR_Detox_Biosynth"/>
</dbReference>
<dbReference type="PANTHER" id="PTHR43364:SF4">
    <property type="entry name" value="NAD(P)-LINKED OXIDOREDUCTASE SUPERFAMILY PROTEIN"/>
    <property type="match status" value="1"/>
</dbReference>
<proteinExistence type="inferred from homology"/>
<evidence type="ECO:0000256" key="2">
    <source>
        <dbReference type="ARBA" id="ARBA00038157"/>
    </source>
</evidence>
<dbReference type="Proteomes" id="UP000053095">
    <property type="component" value="Unassembled WGS sequence"/>
</dbReference>
<evidence type="ECO:0000256" key="1">
    <source>
        <dbReference type="ARBA" id="ARBA00023002"/>
    </source>
</evidence>
<organism evidence="4 5">
    <name type="scientific">Talaromyces pinophilus</name>
    <name type="common">Penicillium pinophilum</name>
    <dbReference type="NCBI Taxonomy" id="128442"/>
    <lineage>
        <taxon>Eukaryota</taxon>
        <taxon>Fungi</taxon>
        <taxon>Dikarya</taxon>
        <taxon>Ascomycota</taxon>
        <taxon>Pezizomycotina</taxon>
        <taxon>Eurotiomycetes</taxon>
        <taxon>Eurotiomycetidae</taxon>
        <taxon>Eurotiales</taxon>
        <taxon>Trichocomaceae</taxon>
        <taxon>Talaromyces</taxon>
        <taxon>Talaromyces sect. Talaromyces</taxon>
    </lineage>
</organism>
<sequence>MPPTLFYGTAIFGTPTIPSLTEAENVSKFLDEVHSLGITELDTAARYPPDNVGGSERLLGATKAGSSFTINTKVLIAGATGDGTLTKDAIRASVANSLKTLGVSKIGILYAHAPDNTTPLEEQAEAFNEQCEKGYCERIGVSNFPPAMLEKFLSICEEHNYIKPSIYQGEYNLARRDYEDTLFPLLRKHKIHFAAFSPLGGGFLTGKFTAGNAEGTRFGGPLGQRHRKVYDRPDFHNTINELKRIIEPLGISPTGAALRWLAYHSELNEEDGIILGASKIEQLEQNVKDIEQGPLPENVVEAIKAIKGAAAA</sequence>
<keyword evidence="1" id="KW-0560">Oxidoreductase</keyword>
<dbReference type="SUPFAM" id="SSF51430">
    <property type="entry name" value="NAD(P)-linked oxidoreductase"/>
    <property type="match status" value="1"/>
</dbReference>
<dbReference type="InterPro" id="IPR018170">
    <property type="entry name" value="Aldo/ket_reductase_CS"/>
</dbReference>
<evidence type="ECO:0000313" key="4">
    <source>
        <dbReference type="EMBL" id="GAM37328.1"/>
    </source>
</evidence>
<dbReference type="Gene3D" id="3.20.20.100">
    <property type="entry name" value="NADP-dependent oxidoreductase domain"/>
    <property type="match status" value="1"/>
</dbReference>
<gene>
    <name evidence="4" type="ORF">TCE0_023r07166</name>
</gene>
<dbReference type="EMBL" id="DF933819">
    <property type="protein sequence ID" value="GAM37328.1"/>
    <property type="molecule type" value="Genomic_DNA"/>
</dbReference>
<dbReference type="GO" id="GO:0016491">
    <property type="term" value="F:oxidoreductase activity"/>
    <property type="evidence" value="ECO:0007669"/>
    <property type="project" value="UniProtKB-KW"/>
</dbReference>
<protein>
    <submittedName>
        <fullName evidence="4">Aldo-keto reductase</fullName>
    </submittedName>
</protein>
<keyword evidence="5" id="KW-1185">Reference proteome</keyword>
<dbReference type="InterPro" id="IPR023210">
    <property type="entry name" value="NADP_OxRdtase_dom"/>
</dbReference>
<dbReference type="PANTHER" id="PTHR43364">
    <property type="entry name" value="NADH-SPECIFIC METHYLGLYOXAL REDUCTASE-RELATED"/>
    <property type="match status" value="1"/>
</dbReference>
<dbReference type="InterPro" id="IPR036812">
    <property type="entry name" value="NAD(P)_OxRdtase_dom_sf"/>
</dbReference>
<evidence type="ECO:0000259" key="3">
    <source>
        <dbReference type="Pfam" id="PF00248"/>
    </source>
</evidence>
<reference evidence="5" key="1">
    <citation type="journal article" date="2015" name="Genome Announc.">
        <title>Draft genome sequence of Talaromyces cellulolyticus strain Y-94, a source of lignocellulosic biomass-degrading enzymes.</title>
        <authorList>
            <person name="Fujii T."/>
            <person name="Koike H."/>
            <person name="Sawayama S."/>
            <person name="Yano S."/>
            <person name="Inoue H."/>
        </authorList>
    </citation>
    <scope>NUCLEOTIDE SEQUENCE [LARGE SCALE GENOMIC DNA]</scope>
    <source>
        <strain evidence="5">Y-94</strain>
    </source>
</reference>
<name>A0A0B8N394_TALPI</name>
<dbReference type="Pfam" id="PF00248">
    <property type="entry name" value="Aldo_ket_red"/>
    <property type="match status" value="1"/>
</dbReference>
<dbReference type="AlphaFoldDB" id="A0A0B8N394"/>